<dbReference type="RefSeq" id="WP_206292093.1">
    <property type="nucleotide sequence ID" value="NZ_CP063458.1"/>
</dbReference>
<dbReference type="KEGG" id="hbs:IPV69_23105"/>
<reference evidence="2 3" key="1">
    <citation type="submission" date="2020-10" db="EMBL/GenBank/DDBJ databases">
        <title>Wide distribution of Phycisphaera-like planctomycetes from WD2101 soil group in peatlands and genome analysis of the first cultivated representative.</title>
        <authorList>
            <person name="Dedysh S.N."/>
            <person name="Beletsky A.V."/>
            <person name="Ivanova A."/>
            <person name="Kulichevskaya I.S."/>
            <person name="Suzina N.E."/>
            <person name="Philippov D.A."/>
            <person name="Rakitin A.L."/>
            <person name="Mardanov A.V."/>
            <person name="Ravin N.V."/>
        </authorList>
    </citation>
    <scope>NUCLEOTIDE SEQUENCE [LARGE SCALE GENOMIC DNA]</scope>
    <source>
        <strain evidence="2 3">M1803</strain>
    </source>
</reference>
<dbReference type="Gene3D" id="3.30.200.20">
    <property type="entry name" value="Phosphorylase Kinase, domain 1"/>
    <property type="match status" value="1"/>
</dbReference>
<dbReference type="InterPro" id="IPR002575">
    <property type="entry name" value="Aminoglycoside_PTrfase"/>
</dbReference>
<dbReference type="InterPro" id="IPR011009">
    <property type="entry name" value="Kinase-like_dom_sf"/>
</dbReference>
<dbReference type="Proteomes" id="UP000593765">
    <property type="component" value="Chromosome"/>
</dbReference>
<protein>
    <submittedName>
        <fullName evidence="2">Aminoglycoside phosphotransferase family protein</fullName>
    </submittedName>
</protein>
<name>A0A7M2WU74_9BACT</name>
<dbReference type="Pfam" id="PF01636">
    <property type="entry name" value="APH"/>
    <property type="match status" value="1"/>
</dbReference>
<dbReference type="Gene3D" id="3.90.1200.10">
    <property type="match status" value="1"/>
</dbReference>
<dbReference type="EMBL" id="CP063458">
    <property type="protein sequence ID" value="QOV89075.1"/>
    <property type="molecule type" value="Genomic_DNA"/>
</dbReference>
<dbReference type="AlphaFoldDB" id="A0A7M2WU74"/>
<evidence type="ECO:0000313" key="2">
    <source>
        <dbReference type="EMBL" id="QOV89075.1"/>
    </source>
</evidence>
<gene>
    <name evidence="2" type="ORF">IPV69_23105</name>
</gene>
<proteinExistence type="predicted"/>
<organism evidence="2 3">
    <name type="scientific">Humisphaera borealis</name>
    <dbReference type="NCBI Taxonomy" id="2807512"/>
    <lineage>
        <taxon>Bacteria</taxon>
        <taxon>Pseudomonadati</taxon>
        <taxon>Planctomycetota</taxon>
        <taxon>Phycisphaerae</taxon>
        <taxon>Tepidisphaerales</taxon>
        <taxon>Tepidisphaeraceae</taxon>
        <taxon>Humisphaera</taxon>
    </lineage>
</organism>
<evidence type="ECO:0000313" key="3">
    <source>
        <dbReference type="Proteomes" id="UP000593765"/>
    </source>
</evidence>
<keyword evidence="3" id="KW-1185">Reference proteome</keyword>
<sequence length="339" mass="38205">MPNSLDIERPELLLAYLRETNRIDPPEKPAITVLAGGVSNRTVLVERVGGKAWVLKQALAKLRVKVDWFSDPVRIEREAAGLRHLATLAPPGTITPLVFEDPAHHLLAMQAVPQPHENWKTILLAGRLEAGHVRQFADLLAGIHRNSWLRRKELAPVFDDRGFFESLRLEPYYAYTASQVPESAAFYDRLIVETRSRRFSIVHGDYSPKNVLVHDGRLILLDHEVIHWGDPSFDLGFAMTHLLSKAHHLPAMRPRFSDAAVAFWTRYREGVGDVMWAADLEPTAVRQTLGCLLARVAGRSPLEYLSEDEKSRQRRAVIALMANPPATVRGLTDQFTETL</sequence>
<feature type="domain" description="Aminoglycoside phosphotransferase" evidence="1">
    <location>
        <begin position="31"/>
        <end position="243"/>
    </location>
</feature>
<dbReference type="SUPFAM" id="SSF56112">
    <property type="entry name" value="Protein kinase-like (PK-like)"/>
    <property type="match status" value="1"/>
</dbReference>
<accession>A0A7M2WU74</accession>
<evidence type="ECO:0000259" key="1">
    <source>
        <dbReference type="Pfam" id="PF01636"/>
    </source>
</evidence>